<dbReference type="InterPro" id="IPR029058">
    <property type="entry name" value="AB_hydrolase_fold"/>
</dbReference>
<name>A0A0H2S092_9AGAM</name>
<gene>
    <name evidence="2" type="ORF">SCHPADRAFT_825102</name>
</gene>
<feature type="domain" description="AB hydrolase-1" evidence="1">
    <location>
        <begin position="95"/>
        <end position="347"/>
    </location>
</feature>
<protein>
    <recommendedName>
        <fullName evidence="1">AB hydrolase-1 domain-containing protein</fullName>
    </recommendedName>
</protein>
<dbReference type="STRING" id="27342.A0A0H2S092"/>
<dbReference type="PANTHER" id="PTHR42886:SF87">
    <property type="entry name" value="AB HYDROLASE-1 DOMAIN-CONTAINING PROTEIN"/>
    <property type="match status" value="1"/>
</dbReference>
<dbReference type="PANTHER" id="PTHR42886">
    <property type="entry name" value="RE40534P-RELATED"/>
    <property type="match status" value="1"/>
</dbReference>
<dbReference type="Pfam" id="PF12697">
    <property type="entry name" value="Abhydrolase_6"/>
    <property type="match status" value="1"/>
</dbReference>
<evidence type="ECO:0000313" key="2">
    <source>
        <dbReference type="EMBL" id="KLO15178.1"/>
    </source>
</evidence>
<sequence>MAALISSSSSNCQNLDVSVDVTSSNIKITLPEPQSTSDLIDLTERVIALNGASNISETSTDGMQNISGTYTINAQYCVPPPESQQDSKSSTVQFLIHGVGFDKSYWDFPYDPANYSYVQAANMAGYTTFAIDRLGVGESSKPDPISAVQFASNVEVVKALTKKLRQGEIDGVNPIEKVIHVGHSFGSLISNALASEAPDLSDALVLTGYSHNSSGNGPLFDIANDVDALRFSSLPNGYLLSSSGVYGQELAFFHVGGFDQQVANLATQTAQTVTVGELLTQGQGAVPAPDFKGPVLTITGQNDQPFCAGSCYGEGYPYIIGQDAQYWPASSNFTAHTPLNTGHGLNLHYSVSKLPS</sequence>
<evidence type="ECO:0000313" key="3">
    <source>
        <dbReference type="Proteomes" id="UP000053477"/>
    </source>
</evidence>
<proteinExistence type="predicted"/>
<dbReference type="SUPFAM" id="SSF53474">
    <property type="entry name" value="alpha/beta-Hydrolases"/>
    <property type="match status" value="1"/>
</dbReference>
<accession>A0A0H2S092</accession>
<keyword evidence="3" id="KW-1185">Reference proteome</keyword>
<reference evidence="2 3" key="1">
    <citation type="submission" date="2015-04" db="EMBL/GenBank/DDBJ databases">
        <title>Complete genome sequence of Schizopora paradoxa KUC8140, a cosmopolitan wood degrader in East Asia.</title>
        <authorList>
            <consortium name="DOE Joint Genome Institute"/>
            <person name="Min B."/>
            <person name="Park H."/>
            <person name="Jang Y."/>
            <person name="Kim J.-J."/>
            <person name="Kim K.H."/>
            <person name="Pangilinan J."/>
            <person name="Lipzen A."/>
            <person name="Riley R."/>
            <person name="Grigoriev I.V."/>
            <person name="Spatafora J.W."/>
            <person name="Choi I.-G."/>
        </authorList>
    </citation>
    <scope>NUCLEOTIDE SEQUENCE [LARGE SCALE GENOMIC DNA]</scope>
    <source>
        <strain evidence="2 3">KUC8140</strain>
    </source>
</reference>
<dbReference type="Gene3D" id="3.40.50.1820">
    <property type="entry name" value="alpha/beta hydrolase"/>
    <property type="match status" value="1"/>
</dbReference>
<dbReference type="EMBL" id="KQ085933">
    <property type="protein sequence ID" value="KLO15178.1"/>
    <property type="molecule type" value="Genomic_DNA"/>
</dbReference>
<organism evidence="2 3">
    <name type="scientific">Schizopora paradoxa</name>
    <dbReference type="NCBI Taxonomy" id="27342"/>
    <lineage>
        <taxon>Eukaryota</taxon>
        <taxon>Fungi</taxon>
        <taxon>Dikarya</taxon>
        <taxon>Basidiomycota</taxon>
        <taxon>Agaricomycotina</taxon>
        <taxon>Agaricomycetes</taxon>
        <taxon>Hymenochaetales</taxon>
        <taxon>Schizoporaceae</taxon>
        <taxon>Schizopora</taxon>
    </lineage>
</organism>
<evidence type="ECO:0000259" key="1">
    <source>
        <dbReference type="Pfam" id="PF12697"/>
    </source>
</evidence>
<dbReference type="InterPro" id="IPR000073">
    <property type="entry name" value="AB_hydrolase_1"/>
</dbReference>
<dbReference type="Proteomes" id="UP000053477">
    <property type="component" value="Unassembled WGS sequence"/>
</dbReference>
<dbReference type="OrthoDB" id="1743579at2759"/>
<dbReference type="InParanoid" id="A0A0H2S092"/>
<dbReference type="AlphaFoldDB" id="A0A0H2S092"/>